<dbReference type="InterPro" id="IPR012337">
    <property type="entry name" value="RNaseH-like_sf"/>
</dbReference>
<dbReference type="GO" id="GO:0015074">
    <property type="term" value="P:DNA integration"/>
    <property type="evidence" value="ECO:0007669"/>
    <property type="project" value="InterPro"/>
</dbReference>
<dbReference type="GO" id="GO:0003964">
    <property type="term" value="F:RNA-directed DNA polymerase activity"/>
    <property type="evidence" value="ECO:0007669"/>
    <property type="project" value="UniProtKB-EC"/>
</dbReference>
<dbReference type="PANTHER" id="PTHR37984">
    <property type="entry name" value="PROTEIN CBG26694"/>
    <property type="match status" value="1"/>
</dbReference>
<dbReference type="PANTHER" id="PTHR37984:SF5">
    <property type="entry name" value="PROTEIN NYNRIN-LIKE"/>
    <property type="match status" value="1"/>
</dbReference>
<dbReference type="InterPro" id="IPR050951">
    <property type="entry name" value="Retrovirus_Pol_polyprotein"/>
</dbReference>
<name>A0A922SA13_SPOEX</name>
<dbReference type="AlphaFoldDB" id="A0A922SA13"/>
<dbReference type="Proteomes" id="UP000814243">
    <property type="component" value="Unassembled WGS sequence"/>
</dbReference>
<protein>
    <recommendedName>
        <fullName evidence="1">RNA-directed DNA polymerase</fullName>
        <ecNumber evidence="1">2.7.7.49</ecNumber>
    </recommendedName>
</protein>
<dbReference type="PROSITE" id="PS50994">
    <property type="entry name" value="INTEGRASE"/>
    <property type="match status" value="1"/>
</dbReference>
<evidence type="ECO:0000259" key="2">
    <source>
        <dbReference type="PROSITE" id="PS50994"/>
    </source>
</evidence>
<dbReference type="EMBL" id="JACEFF010000855">
    <property type="protein sequence ID" value="KAH9629659.1"/>
    <property type="molecule type" value="Genomic_DNA"/>
</dbReference>
<dbReference type="Gene3D" id="3.30.420.10">
    <property type="entry name" value="Ribonuclease H-like superfamily/Ribonuclease H"/>
    <property type="match status" value="1"/>
</dbReference>
<reference evidence="3" key="1">
    <citation type="journal article" date="2021" name="G3 (Bethesda)">
        <title>Genome and transcriptome analysis of the beet armyworm Spodoptera exigua reveals targets for pest control. .</title>
        <authorList>
            <person name="Simon S."/>
            <person name="Breeschoten T."/>
            <person name="Jansen H.J."/>
            <person name="Dirks R.P."/>
            <person name="Schranz M.E."/>
            <person name="Ros V.I.D."/>
        </authorList>
    </citation>
    <scope>NUCLEOTIDE SEQUENCE</scope>
    <source>
        <strain evidence="3">TB_SE_WUR_2020</strain>
    </source>
</reference>
<dbReference type="Gene3D" id="1.10.340.70">
    <property type="match status" value="1"/>
</dbReference>
<dbReference type="InterPro" id="IPR041588">
    <property type="entry name" value="Integrase_H2C2"/>
</dbReference>
<evidence type="ECO:0000313" key="4">
    <source>
        <dbReference type="Proteomes" id="UP000814243"/>
    </source>
</evidence>
<dbReference type="Pfam" id="PF00665">
    <property type="entry name" value="rve"/>
    <property type="match status" value="1"/>
</dbReference>
<dbReference type="SUPFAM" id="SSF53098">
    <property type="entry name" value="Ribonuclease H-like"/>
    <property type="match status" value="1"/>
</dbReference>
<dbReference type="InterPro" id="IPR001584">
    <property type="entry name" value="Integrase_cat-core"/>
</dbReference>
<gene>
    <name evidence="3" type="ORF">HF086_001130</name>
</gene>
<accession>A0A922SA13</accession>
<dbReference type="GO" id="GO:0003676">
    <property type="term" value="F:nucleic acid binding"/>
    <property type="evidence" value="ECO:0007669"/>
    <property type="project" value="InterPro"/>
</dbReference>
<dbReference type="Pfam" id="PF17921">
    <property type="entry name" value="Integrase_H2C2"/>
    <property type="match status" value="1"/>
</dbReference>
<dbReference type="InterPro" id="IPR036397">
    <property type="entry name" value="RNaseH_sf"/>
</dbReference>
<organism evidence="3 4">
    <name type="scientific">Spodoptera exigua</name>
    <name type="common">Beet armyworm</name>
    <name type="synonym">Noctua fulgens</name>
    <dbReference type="NCBI Taxonomy" id="7107"/>
    <lineage>
        <taxon>Eukaryota</taxon>
        <taxon>Metazoa</taxon>
        <taxon>Ecdysozoa</taxon>
        <taxon>Arthropoda</taxon>
        <taxon>Hexapoda</taxon>
        <taxon>Insecta</taxon>
        <taxon>Pterygota</taxon>
        <taxon>Neoptera</taxon>
        <taxon>Endopterygota</taxon>
        <taxon>Lepidoptera</taxon>
        <taxon>Glossata</taxon>
        <taxon>Ditrysia</taxon>
        <taxon>Noctuoidea</taxon>
        <taxon>Noctuidae</taxon>
        <taxon>Amphipyrinae</taxon>
        <taxon>Spodoptera</taxon>
    </lineage>
</organism>
<proteinExistence type="predicted"/>
<dbReference type="EC" id="2.7.7.49" evidence="1"/>
<evidence type="ECO:0000256" key="1">
    <source>
        <dbReference type="ARBA" id="ARBA00012493"/>
    </source>
</evidence>
<comment type="caution">
    <text evidence="3">The sequence shown here is derived from an EMBL/GenBank/DDBJ whole genome shotgun (WGS) entry which is preliminary data.</text>
</comment>
<sequence>MDRCVNCGIATSRCNTLGRRALDDEMILAVIRKWREPQSVNSSDHVCQACWDLAQRSPLGEARKLGHRSICLRCGRSLASRVSHLLHTGSPRELRIYNVIQEWIIPKAIEVTSRICHACWMAADRAAVHMVSRPSTSSQTSRIEEIQPPVHFLTADLPVQETQSPAQLLAADSSVEEIQSPVQVGSVDLPVEVIQPPAEVIAADPQVEEVRRNQPEPTIVLPDYMRAIETERKCFIEACQRTERYRIPLSTRKMLLSRYKYYVPENNRLCDRHLVIEAWDFLTSLRNNYVQTFTAKHIQDMMSLKEVVHSGLLNFECIDDMEDHVVHTWIGLNKAQFHQMFNEVPQLLQIPRASLALAAYLIKLRTGDSNERLSTLLKVSRRTLEKWLHQVRDLLYEYFVPRHLGLHHINRQQIVQRNLSIPKTLFGNFEGVDRPIVIFDGTYCYIEKSSNYSYQKLTYSLHKYRNLMKPFLMVCTDGHIIDVLGPYPATTSDADIMKNEFSNGKPLREYFRQASKSFVKDFEVAAALLNSFHPPIVDREDTGEILEQINIHMNEENELAEFILTDNELILISLGTYQLKQARSYFGEHVRGNDGHVDFLSRNSVEIPVPKRRPPIPEVNLIEVSDNNSSQSWLKIAQQNDPETRTLISQLEAGDLDNNQYLIKNDLLHYKTDPDTEPKLFVPKGYRLFHDENCHVGFDKVLHKIREYFWFPGMATFIKKYISHCLICTERKGCFGPKQGLLHPIDKAAIPFHTLHLDCTGPFTTTSEGYRHVLLLVDGFTKFCLLKPLKTLSTHELIPIIREIVTLFGTPSVVITDRGTNFSSNQIRNMFRELHIEHHMIATGTPRSNGQVERYVATIINMLSTTCNDLSDWPNGLWKVQQSINTTIQKSTGFSPLRLLIGVEANIPIVQARLNDVLDDENRQLNIDVQADRELARQRLQLVSEKFKSRFDSVRRNNKNYSIGDLVYVSQDHRRNDKLAPKFKGPYEISSNLPNDRYALKGLGNLRDISVAKEKLRFWPGEWVDENIAVESAI</sequence>
<feature type="domain" description="Integrase catalytic" evidence="2">
    <location>
        <begin position="747"/>
        <end position="904"/>
    </location>
</feature>
<evidence type="ECO:0000313" key="3">
    <source>
        <dbReference type="EMBL" id="KAH9629659.1"/>
    </source>
</evidence>